<comment type="similarity">
    <text evidence="2 9">Belongs to the CRISPR-associated endoribonuclease Cas2 protein family.</text>
</comment>
<feature type="binding site" evidence="9">
    <location>
        <position position="53"/>
    </location>
    <ligand>
        <name>Mg(2+)</name>
        <dbReference type="ChEBI" id="CHEBI:18420"/>
        <note>catalytic</note>
    </ligand>
</feature>
<keyword evidence="8 9" id="KW-0051">Antiviral defense</keyword>
<dbReference type="EC" id="3.1.-.-" evidence="9"/>
<dbReference type="PANTHER" id="PTHR34405:SF3">
    <property type="entry name" value="CRISPR-ASSOCIATED ENDORIBONUCLEASE CAS2 3"/>
    <property type="match status" value="1"/>
</dbReference>
<organism evidence="10 11">
    <name type="scientific">Thiocapsa imhoffii</name>
    <dbReference type="NCBI Taxonomy" id="382777"/>
    <lineage>
        <taxon>Bacteria</taxon>
        <taxon>Pseudomonadati</taxon>
        <taxon>Pseudomonadota</taxon>
        <taxon>Gammaproteobacteria</taxon>
        <taxon>Chromatiales</taxon>
        <taxon>Chromatiaceae</taxon>
        <taxon>Thiocapsa</taxon>
    </lineage>
</organism>
<keyword evidence="3 9" id="KW-0540">Nuclease</keyword>
<evidence type="ECO:0000256" key="5">
    <source>
        <dbReference type="ARBA" id="ARBA00022759"/>
    </source>
</evidence>
<evidence type="ECO:0000313" key="11">
    <source>
        <dbReference type="Proteomes" id="UP001138802"/>
    </source>
</evidence>
<gene>
    <name evidence="9 10" type="primary">cas2</name>
    <name evidence="10" type="ORF">CKO25_11390</name>
</gene>
<dbReference type="InterPro" id="IPR019199">
    <property type="entry name" value="Virulence_VapD/CRISPR_Cas2"/>
</dbReference>
<proteinExistence type="inferred from homology"/>
<keyword evidence="4 9" id="KW-0479">Metal-binding</keyword>
<evidence type="ECO:0000256" key="8">
    <source>
        <dbReference type="ARBA" id="ARBA00023118"/>
    </source>
</evidence>
<evidence type="ECO:0000256" key="6">
    <source>
        <dbReference type="ARBA" id="ARBA00022801"/>
    </source>
</evidence>
<name>A0A9X0WJ46_9GAMM</name>
<evidence type="ECO:0000256" key="3">
    <source>
        <dbReference type="ARBA" id="ARBA00022722"/>
    </source>
</evidence>
<evidence type="ECO:0000256" key="9">
    <source>
        <dbReference type="HAMAP-Rule" id="MF_01471"/>
    </source>
</evidence>
<accession>A0A9X0WJ46</accession>
<keyword evidence="11" id="KW-1185">Reference proteome</keyword>
<comment type="function">
    <text evidence="9">CRISPR (clustered regularly interspaced short palindromic repeat), is an adaptive immune system that provides protection against mobile genetic elements (viruses, transposable elements and conjugative plasmids). CRISPR clusters contain sequences complementary to antecedent mobile elements and target invading nucleic acids. CRISPR clusters are transcribed and processed into CRISPR RNA (crRNA). Functions as a ssRNA-specific endoribonuclease. Involved in the integration of spacer DNA into the CRISPR cassette.</text>
</comment>
<evidence type="ECO:0000256" key="4">
    <source>
        <dbReference type="ARBA" id="ARBA00022723"/>
    </source>
</evidence>
<keyword evidence="6 9" id="KW-0378">Hydrolase</keyword>
<dbReference type="NCBIfam" id="TIGR01573">
    <property type="entry name" value="cas2"/>
    <property type="match status" value="1"/>
</dbReference>
<dbReference type="Proteomes" id="UP001138802">
    <property type="component" value="Unassembled WGS sequence"/>
</dbReference>
<comment type="caution">
    <text evidence="10">The sequence shown here is derived from an EMBL/GenBank/DDBJ whole genome shotgun (WGS) entry which is preliminary data.</text>
</comment>
<keyword evidence="5 9" id="KW-0255">Endonuclease</keyword>
<protein>
    <recommendedName>
        <fullName evidence="9">CRISPR-associated endoribonuclease Cas2</fullName>
        <ecNumber evidence="9">3.1.-.-</ecNumber>
    </recommendedName>
</protein>
<dbReference type="Pfam" id="PF09827">
    <property type="entry name" value="CRISPR_Cas2"/>
    <property type="match status" value="1"/>
</dbReference>
<evidence type="ECO:0000256" key="2">
    <source>
        <dbReference type="ARBA" id="ARBA00009959"/>
    </source>
</evidence>
<evidence type="ECO:0000256" key="1">
    <source>
        <dbReference type="ARBA" id="ARBA00001946"/>
    </source>
</evidence>
<dbReference type="GO" id="GO:0043571">
    <property type="term" value="P:maintenance of CRISPR repeat elements"/>
    <property type="evidence" value="ECO:0007669"/>
    <property type="project" value="UniProtKB-UniRule"/>
</dbReference>
<dbReference type="InterPro" id="IPR021127">
    <property type="entry name" value="CRISPR_associated_Cas2"/>
</dbReference>
<dbReference type="GO" id="GO:0004521">
    <property type="term" value="F:RNA endonuclease activity"/>
    <property type="evidence" value="ECO:0007669"/>
    <property type="project" value="InterPro"/>
</dbReference>
<dbReference type="GO" id="GO:0016787">
    <property type="term" value="F:hydrolase activity"/>
    <property type="evidence" value="ECO:0007669"/>
    <property type="project" value="UniProtKB-KW"/>
</dbReference>
<sequence length="156" mass="17670">MRCCWPGWTPHGPPRRSRAARVSVFSHRVCISPKDCTKERPLHRTHWSLIAYDIRDPKRLRRIHRLLRKRAVAVQQSVFLIEADADTLAAIVEELRAHANTRTDDIRLYAIPHPAALWTAGTQCEQGAGLYTAMPSRSATRGVGRWLKGLFGRNAA</sequence>
<dbReference type="CDD" id="cd09725">
    <property type="entry name" value="Cas2_I_II_III"/>
    <property type="match status" value="1"/>
</dbReference>
<comment type="subunit">
    <text evidence="9">Homodimer, forms a heterotetramer with a Cas1 homodimer.</text>
</comment>
<evidence type="ECO:0000313" key="10">
    <source>
        <dbReference type="EMBL" id="MBK1645234.1"/>
    </source>
</evidence>
<dbReference type="AlphaFoldDB" id="A0A9X0WJ46"/>
<dbReference type="PANTHER" id="PTHR34405">
    <property type="entry name" value="CRISPR-ASSOCIATED ENDORIBONUCLEASE CAS2"/>
    <property type="match status" value="1"/>
</dbReference>
<evidence type="ECO:0000256" key="7">
    <source>
        <dbReference type="ARBA" id="ARBA00022842"/>
    </source>
</evidence>
<dbReference type="EMBL" id="NRSD01000010">
    <property type="protein sequence ID" value="MBK1645234.1"/>
    <property type="molecule type" value="Genomic_DNA"/>
</dbReference>
<dbReference type="HAMAP" id="MF_01471">
    <property type="entry name" value="Cas2"/>
    <property type="match status" value="1"/>
</dbReference>
<dbReference type="GO" id="GO:0046872">
    <property type="term" value="F:metal ion binding"/>
    <property type="evidence" value="ECO:0007669"/>
    <property type="project" value="UniProtKB-UniRule"/>
</dbReference>
<dbReference type="SUPFAM" id="SSF143430">
    <property type="entry name" value="TTP0101/SSO1404-like"/>
    <property type="match status" value="1"/>
</dbReference>
<dbReference type="Gene3D" id="3.30.70.240">
    <property type="match status" value="1"/>
</dbReference>
<dbReference type="GO" id="GO:0051607">
    <property type="term" value="P:defense response to virus"/>
    <property type="evidence" value="ECO:0007669"/>
    <property type="project" value="UniProtKB-UniRule"/>
</dbReference>
<reference evidence="10 11" key="1">
    <citation type="journal article" date="2020" name="Microorganisms">
        <title>Osmotic Adaptation and Compatible Solute Biosynthesis of Phototrophic Bacteria as Revealed from Genome Analyses.</title>
        <authorList>
            <person name="Imhoff J.F."/>
            <person name="Rahn T."/>
            <person name="Kunzel S."/>
            <person name="Keller A."/>
            <person name="Neulinger S.C."/>
        </authorList>
    </citation>
    <scope>NUCLEOTIDE SEQUENCE [LARGE SCALE GENOMIC DNA]</scope>
    <source>
        <strain evidence="10 11">DSM 21303</strain>
    </source>
</reference>
<comment type="cofactor">
    <cofactor evidence="1 9">
        <name>Mg(2+)</name>
        <dbReference type="ChEBI" id="CHEBI:18420"/>
    </cofactor>
</comment>
<keyword evidence="7 9" id="KW-0460">Magnesium</keyword>